<proteinExistence type="predicted"/>
<dbReference type="AlphaFoldDB" id="A0A9X2KM09"/>
<dbReference type="GO" id="GO:0016627">
    <property type="term" value="F:oxidoreductase activity, acting on the CH-CH group of donors"/>
    <property type="evidence" value="ECO:0007669"/>
    <property type="project" value="InterPro"/>
</dbReference>
<evidence type="ECO:0000313" key="4">
    <source>
        <dbReference type="EMBL" id="MCP3732099.1"/>
    </source>
</evidence>
<evidence type="ECO:0000259" key="3">
    <source>
        <dbReference type="Pfam" id="PF12806"/>
    </source>
</evidence>
<evidence type="ECO:0000256" key="1">
    <source>
        <dbReference type="ARBA" id="ARBA00022630"/>
    </source>
</evidence>
<sequence length="313" mass="34251">MQGLPQMFQMMNEVRISVGLAAAMLANRGYIMSRDYALERTQGRPAGVTGGGQRPIIEHADVRRMLIAQKAIAQGALGLVMFSARLLDDENTAETAEAREAASALLALLTPATKTWPWEWAQHSLHLALQIHGGAGYTRDFEIEQLYRDNRLNPIYEGTTGIQGIDLVSRKLRSDRGAAFARLASDIRETIGRTNSRSQLGQVADGVQRQLHLFERAVAMLLAEADERKAQAHGTTVLTAFGHLVVRWLWLDQALAAEALAAAGDALFERSFLDGRIGACRYFAEVELPQVAVWLGAVLTGSTLVLEAPSDEF</sequence>
<dbReference type="RefSeq" id="WP_254295235.1">
    <property type="nucleotide sequence ID" value="NZ_JAMLDX010000015.1"/>
</dbReference>
<evidence type="ECO:0000259" key="2">
    <source>
        <dbReference type="Pfam" id="PF00441"/>
    </source>
</evidence>
<dbReference type="Pfam" id="PF00441">
    <property type="entry name" value="Acyl-CoA_dh_1"/>
    <property type="match status" value="1"/>
</dbReference>
<dbReference type="PANTHER" id="PTHR42803:SF3">
    <property type="entry name" value="ACYL-COA DEHYDROGENASE-RELATED"/>
    <property type="match status" value="1"/>
</dbReference>
<gene>
    <name evidence="4" type="ORF">M9978_16880</name>
</gene>
<organism evidence="4 5">
    <name type="scientific">Sphingomonas tagetis</name>
    <dbReference type="NCBI Taxonomy" id="2949092"/>
    <lineage>
        <taxon>Bacteria</taxon>
        <taxon>Pseudomonadati</taxon>
        <taxon>Pseudomonadota</taxon>
        <taxon>Alphaproteobacteria</taxon>
        <taxon>Sphingomonadales</taxon>
        <taxon>Sphingomonadaceae</taxon>
        <taxon>Sphingomonas</taxon>
    </lineage>
</organism>
<feature type="domain" description="Acyl-CoA dehydrogenase/oxidase C-terminal" evidence="2">
    <location>
        <begin position="2"/>
        <end position="166"/>
    </location>
</feature>
<dbReference type="InterPro" id="IPR009075">
    <property type="entry name" value="AcylCo_DH/oxidase_C"/>
</dbReference>
<protein>
    <submittedName>
        <fullName evidence="4">Acyl-CoA dehydrogenase</fullName>
    </submittedName>
</protein>
<dbReference type="PANTHER" id="PTHR42803">
    <property type="entry name" value="ACYL-COA DEHYDROGENASE"/>
    <property type="match status" value="1"/>
</dbReference>
<feature type="domain" description="Acetyl-CoA dehydrogenase-like C-terminal" evidence="3">
    <location>
        <begin position="184"/>
        <end position="308"/>
    </location>
</feature>
<dbReference type="Gene3D" id="1.20.140.10">
    <property type="entry name" value="Butyryl-CoA Dehydrogenase, subunit A, domain 3"/>
    <property type="match status" value="1"/>
</dbReference>
<dbReference type="Pfam" id="PF12806">
    <property type="entry name" value="Acyl-CoA_dh_C"/>
    <property type="match status" value="1"/>
</dbReference>
<dbReference type="InterPro" id="IPR025878">
    <property type="entry name" value="Acyl-CoA_dh-like_C_dom"/>
</dbReference>
<evidence type="ECO:0000313" key="5">
    <source>
        <dbReference type="Proteomes" id="UP001139451"/>
    </source>
</evidence>
<reference evidence="4" key="1">
    <citation type="submission" date="2022-05" db="EMBL/GenBank/DDBJ databases">
        <title>Sphingomonas sp. strain MG17 Genome sequencing and assembly.</title>
        <authorList>
            <person name="Kim I."/>
        </authorList>
    </citation>
    <scope>NUCLEOTIDE SEQUENCE</scope>
    <source>
        <strain evidence="4">MG17</strain>
    </source>
</reference>
<comment type="caution">
    <text evidence="4">The sequence shown here is derived from an EMBL/GenBank/DDBJ whole genome shotgun (WGS) entry which is preliminary data.</text>
</comment>
<dbReference type="InterPro" id="IPR036250">
    <property type="entry name" value="AcylCo_DH-like_C"/>
</dbReference>
<keyword evidence="1" id="KW-0285">Flavoprotein</keyword>
<accession>A0A9X2KM09</accession>
<dbReference type="InterPro" id="IPR052166">
    <property type="entry name" value="Diverse_Acyl-CoA_DH"/>
</dbReference>
<dbReference type="SUPFAM" id="SSF47203">
    <property type="entry name" value="Acyl-CoA dehydrogenase C-terminal domain-like"/>
    <property type="match status" value="1"/>
</dbReference>
<name>A0A9X2KM09_9SPHN</name>
<keyword evidence="5" id="KW-1185">Reference proteome</keyword>
<dbReference type="Proteomes" id="UP001139451">
    <property type="component" value="Unassembled WGS sequence"/>
</dbReference>
<dbReference type="EMBL" id="JAMLDX010000015">
    <property type="protein sequence ID" value="MCP3732099.1"/>
    <property type="molecule type" value="Genomic_DNA"/>
</dbReference>